<keyword evidence="4" id="KW-0449">Lipoprotein</keyword>
<dbReference type="GO" id="GO:0071555">
    <property type="term" value="P:cell wall organization"/>
    <property type="evidence" value="ECO:0007669"/>
    <property type="project" value="UniProtKB-KW"/>
</dbReference>
<keyword evidence="4" id="KW-0564">Palmitate</keyword>
<evidence type="ECO:0000256" key="5">
    <source>
        <dbReference type="RuleBase" id="RU003495"/>
    </source>
</evidence>
<dbReference type="HAMAP" id="MF_02071">
    <property type="entry name" value="RlpA"/>
    <property type="match status" value="1"/>
</dbReference>
<dbReference type="RefSeq" id="WP_116624798.1">
    <property type="nucleotide sequence ID" value="NZ_QURN01000012.1"/>
</dbReference>
<comment type="similarity">
    <text evidence="4 5">Belongs to the RlpA family.</text>
</comment>
<dbReference type="InterPro" id="IPR012997">
    <property type="entry name" value="RplA"/>
</dbReference>
<name>A0A371XBP6_9HYPH</name>
<dbReference type="GO" id="GO:0005886">
    <property type="term" value="C:plasma membrane"/>
    <property type="evidence" value="ECO:0007669"/>
    <property type="project" value="UniProtKB-SubCell"/>
</dbReference>
<proteinExistence type="inferred from homology"/>
<keyword evidence="2 4" id="KW-0456">Lyase</keyword>
<comment type="subcellular location">
    <subcellularLocation>
        <location evidence="4">Cell membrane</location>
        <topology evidence="4">Lipid-anchor</topology>
    </subcellularLocation>
</comment>
<gene>
    <name evidence="4" type="primary">rlpA</name>
    <name evidence="9" type="ORF">DY251_15340</name>
</gene>
<evidence type="ECO:0000256" key="6">
    <source>
        <dbReference type="SAM" id="MobiDB-lite"/>
    </source>
</evidence>
<dbReference type="PROSITE" id="PS51257">
    <property type="entry name" value="PROKAR_LIPOPROTEIN"/>
    <property type="match status" value="1"/>
</dbReference>
<evidence type="ECO:0000256" key="3">
    <source>
        <dbReference type="ARBA" id="ARBA00023316"/>
    </source>
</evidence>
<protein>
    <recommendedName>
        <fullName evidence="4">Endolytic peptidoglycan transglycosylase RlpA</fullName>
        <ecNumber evidence="4">4.2.2.-</ecNumber>
    </recommendedName>
</protein>
<dbReference type="EC" id="4.2.2.-" evidence="4"/>
<evidence type="ECO:0000256" key="7">
    <source>
        <dbReference type="SAM" id="SignalP"/>
    </source>
</evidence>
<dbReference type="SUPFAM" id="SSF50685">
    <property type="entry name" value="Barwin-like endoglucanases"/>
    <property type="match status" value="1"/>
</dbReference>
<dbReference type="Pfam" id="PF03330">
    <property type="entry name" value="DPBB_1"/>
    <property type="match status" value="1"/>
</dbReference>
<dbReference type="InterPro" id="IPR034718">
    <property type="entry name" value="RlpA"/>
</dbReference>
<comment type="caution">
    <text evidence="9">The sequence shown here is derived from an EMBL/GenBank/DDBJ whole genome shotgun (WGS) entry which is preliminary data.</text>
</comment>
<feature type="compositionally biased region" description="Polar residues" evidence="6">
    <location>
        <begin position="229"/>
        <end position="238"/>
    </location>
</feature>
<evidence type="ECO:0000256" key="4">
    <source>
        <dbReference type="HAMAP-Rule" id="MF_02071"/>
    </source>
</evidence>
<organism evidence="9 10">
    <name type="scientific">Mesorhizobium denitrificans</name>
    <dbReference type="NCBI Taxonomy" id="2294114"/>
    <lineage>
        <taxon>Bacteria</taxon>
        <taxon>Pseudomonadati</taxon>
        <taxon>Pseudomonadota</taxon>
        <taxon>Alphaproteobacteria</taxon>
        <taxon>Hyphomicrobiales</taxon>
        <taxon>Phyllobacteriaceae</taxon>
        <taxon>Mesorhizobium</taxon>
    </lineage>
</organism>
<dbReference type="PANTHER" id="PTHR34183">
    <property type="entry name" value="ENDOLYTIC PEPTIDOGLYCAN TRANSGLYCOSYLASE RLPA"/>
    <property type="match status" value="1"/>
</dbReference>
<dbReference type="FunFam" id="2.40.40.10:FF:000003">
    <property type="entry name" value="Endolytic peptidoglycan transglycosylase RlpA"/>
    <property type="match status" value="1"/>
</dbReference>
<dbReference type="GO" id="GO:0000270">
    <property type="term" value="P:peptidoglycan metabolic process"/>
    <property type="evidence" value="ECO:0007669"/>
    <property type="project" value="UniProtKB-UniRule"/>
</dbReference>
<dbReference type="CDD" id="cd22268">
    <property type="entry name" value="DPBB_RlpA-like"/>
    <property type="match status" value="1"/>
</dbReference>
<comment type="function">
    <text evidence="4">Lytic transglycosylase with a strong preference for naked glycan strands that lack stem peptides.</text>
</comment>
<evidence type="ECO:0000313" key="9">
    <source>
        <dbReference type="EMBL" id="RFC66621.1"/>
    </source>
</evidence>
<dbReference type="NCBIfam" id="TIGR00413">
    <property type="entry name" value="rlpA"/>
    <property type="match status" value="1"/>
</dbReference>
<dbReference type="Proteomes" id="UP000262379">
    <property type="component" value="Unassembled WGS sequence"/>
</dbReference>
<keyword evidence="4" id="KW-0472">Membrane</keyword>
<dbReference type="Gene3D" id="2.40.40.10">
    <property type="entry name" value="RlpA-like domain"/>
    <property type="match status" value="1"/>
</dbReference>
<dbReference type="InterPro" id="IPR009009">
    <property type="entry name" value="RlpA-like_DPBB"/>
</dbReference>
<keyword evidence="4" id="KW-1003">Cell membrane</keyword>
<dbReference type="EMBL" id="QURN01000012">
    <property type="protein sequence ID" value="RFC66621.1"/>
    <property type="molecule type" value="Genomic_DNA"/>
</dbReference>
<evidence type="ECO:0000256" key="1">
    <source>
        <dbReference type="ARBA" id="ARBA00022729"/>
    </source>
</evidence>
<evidence type="ECO:0000259" key="8">
    <source>
        <dbReference type="Pfam" id="PF03330"/>
    </source>
</evidence>
<sequence>MPKKTRLSHASVIAVMSISAAMLAACTSSDTTVRSAVAKKRPTEYFSEAEYGVKASPRVSTERSRLKRGGGREQIGKPYQIRGKWYYPKEISSYSKLGAASWYGDAFHGRLTANGEIYDMTHLTAAHPTMPLPSYARVTNTKNGSSVIVRINDRGPYSNGRIIDLSRRAAEMLDYVHSGTANVKVEYVGRAPLDGQDDAFLMASYRPGKNAPDPSDGLPTGVMVAMNGATPSDSQSSPFPGVLSDAEQPVPSQPLVTTASMDGFDAGAPGISQLVLPEMGPIVTYRPDEAPVTVAALSLSYAPAETKRENPAFASLLTRQNATPASDYVMVGSFENEAEARRLEKALSAYGRAEMSSTVDDRGVRWFELDLYADGRATPDAMLEAAWSLGAEDAMTVRN</sequence>
<feature type="chain" id="PRO_5017090789" description="Endolytic peptidoglycan transglycosylase RlpA" evidence="7">
    <location>
        <begin position="25"/>
        <end position="399"/>
    </location>
</feature>
<dbReference type="AlphaFoldDB" id="A0A371XBP6"/>
<keyword evidence="1 7" id="KW-0732">Signal</keyword>
<reference evidence="10" key="1">
    <citation type="submission" date="2018-08" db="EMBL/GenBank/DDBJ databases">
        <authorList>
            <person name="Im W.T."/>
        </authorList>
    </citation>
    <scope>NUCLEOTIDE SEQUENCE [LARGE SCALE GENOMIC DNA]</scope>
    <source>
        <strain evidence="10">LA-28</strain>
    </source>
</reference>
<feature type="signal peptide" evidence="7">
    <location>
        <begin position="1"/>
        <end position="24"/>
    </location>
</feature>
<keyword evidence="10" id="KW-1185">Reference proteome</keyword>
<dbReference type="GO" id="GO:0009279">
    <property type="term" value="C:cell outer membrane"/>
    <property type="evidence" value="ECO:0007669"/>
    <property type="project" value="TreeGrafter"/>
</dbReference>
<accession>A0A371XBP6</accession>
<feature type="domain" description="RlpA-like protein double-psi beta-barrel" evidence="8">
    <location>
        <begin position="98"/>
        <end position="185"/>
    </location>
</feature>
<evidence type="ECO:0000256" key="2">
    <source>
        <dbReference type="ARBA" id="ARBA00023239"/>
    </source>
</evidence>
<dbReference type="PANTHER" id="PTHR34183:SF1">
    <property type="entry name" value="ENDOLYTIC PEPTIDOGLYCAN TRANSGLYCOSYLASE RLPA"/>
    <property type="match status" value="1"/>
</dbReference>
<dbReference type="GO" id="GO:0008932">
    <property type="term" value="F:lytic endotransglycosylase activity"/>
    <property type="evidence" value="ECO:0007669"/>
    <property type="project" value="UniProtKB-UniRule"/>
</dbReference>
<dbReference type="InterPro" id="IPR036908">
    <property type="entry name" value="RlpA-like_sf"/>
</dbReference>
<evidence type="ECO:0000313" key="10">
    <source>
        <dbReference type="Proteomes" id="UP000262379"/>
    </source>
</evidence>
<keyword evidence="3 4" id="KW-0961">Cell wall biogenesis/degradation</keyword>
<feature type="region of interest" description="Disordered" evidence="6">
    <location>
        <begin position="229"/>
        <end position="250"/>
    </location>
</feature>